<sequence>MSDISHDIRSASAPNAFYRAAWRWHFYAGLFVVPFLMILAVTGMMMMFIGYINGRDGEKITVPVPQNAQMISVSEQARQALKHHPNGVVVEWLKGRAANNVSVFRIKADGVQSMVAVDPYTGDVVESWERRKGWYDFADGIHSNLLLGTPGDRLLEIAAGLSIVLVVTGLYLWWPRDRTFVQSVVPNMKARGRDFWKGLHSSVGIFVSVVLLAFLITGMAWTGIWGSKIVQAWNTFPAEKWNNVPLSDSTHAAMNHGPVGEVPWALEQTPMPASGSASGVSGTPEGAPVTFDSIADVAAAIGFNARYRISYPQGDTGVWTINQDTMSSDAEDPFSDRTVHIDQYTGKILASVGFADYSLAAKAMAVGIPLHMGLVGLWNLALNTLACLSVIFLCVSGVVMWWMRRPKGAALRIIAPKTPKNMPHWRGAMILMLFLSLAFPLAGVTLLTVLALDYVLVKRIPVLRKAFG</sequence>
<organism evidence="2 3">
    <name type="scientific">Roseibium alexandrii</name>
    <dbReference type="NCBI Taxonomy" id="388408"/>
    <lineage>
        <taxon>Bacteria</taxon>
        <taxon>Pseudomonadati</taxon>
        <taxon>Pseudomonadota</taxon>
        <taxon>Alphaproteobacteria</taxon>
        <taxon>Hyphomicrobiales</taxon>
        <taxon>Stappiaceae</taxon>
        <taxon>Roseibium</taxon>
    </lineage>
</organism>
<dbReference type="RefSeq" id="WP_055673008.1">
    <property type="nucleotide sequence ID" value="NZ_CXWD01000015.1"/>
</dbReference>
<evidence type="ECO:0000256" key="1">
    <source>
        <dbReference type="SAM" id="Phobius"/>
    </source>
</evidence>
<proteinExistence type="predicted"/>
<feature type="transmembrane region" description="Helical" evidence="1">
    <location>
        <begin position="154"/>
        <end position="174"/>
    </location>
</feature>
<dbReference type="OrthoDB" id="9791166at2"/>
<dbReference type="InterPro" id="IPR005625">
    <property type="entry name" value="PepSY-ass_TM"/>
</dbReference>
<evidence type="ECO:0000313" key="3">
    <source>
        <dbReference type="Proteomes" id="UP000053235"/>
    </source>
</evidence>
<keyword evidence="1" id="KW-0812">Transmembrane</keyword>
<dbReference type="PANTHER" id="PTHR34219:SF1">
    <property type="entry name" value="PEPSY DOMAIN-CONTAINING PROTEIN"/>
    <property type="match status" value="1"/>
</dbReference>
<feature type="transmembrane region" description="Helical" evidence="1">
    <location>
        <begin position="380"/>
        <end position="403"/>
    </location>
</feature>
<keyword evidence="3" id="KW-1185">Reference proteome</keyword>
<feature type="transmembrane region" description="Helical" evidence="1">
    <location>
        <begin position="203"/>
        <end position="224"/>
    </location>
</feature>
<evidence type="ECO:0000313" key="2">
    <source>
        <dbReference type="EMBL" id="CTQ73815.1"/>
    </source>
</evidence>
<protein>
    <submittedName>
        <fullName evidence="2">Putative iron-regulated membrane protein</fullName>
    </submittedName>
</protein>
<dbReference type="AlphaFoldDB" id="A0A0M7AF93"/>
<gene>
    <name evidence="2" type="ORF">LAX5112_03667</name>
</gene>
<dbReference type="STRING" id="388408.LAX5112_03667"/>
<dbReference type="Pfam" id="PF03929">
    <property type="entry name" value="PepSY_TM"/>
    <property type="match status" value="1"/>
</dbReference>
<name>A0A0M7AF93_9HYPH</name>
<keyword evidence="1" id="KW-0472">Membrane</keyword>
<feature type="transmembrane region" description="Helical" evidence="1">
    <location>
        <begin position="428"/>
        <end position="456"/>
    </location>
</feature>
<feature type="transmembrane region" description="Helical" evidence="1">
    <location>
        <begin position="24"/>
        <end position="49"/>
    </location>
</feature>
<dbReference type="Proteomes" id="UP000053235">
    <property type="component" value="Unassembled WGS sequence"/>
</dbReference>
<reference evidence="3" key="1">
    <citation type="submission" date="2015-07" db="EMBL/GenBank/DDBJ databases">
        <authorList>
            <person name="Rodrigo-Torres Lidia"/>
            <person name="Arahal R.David."/>
        </authorList>
    </citation>
    <scope>NUCLEOTIDE SEQUENCE [LARGE SCALE GENOMIC DNA]</scope>
    <source>
        <strain evidence="3">CECT 5112</strain>
    </source>
</reference>
<dbReference type="PANTHER" id="PTHR34219">
    <property type="entry name" value="IRON-REGULATED INNER MEMBRANE PROTEIN-RELATED"/>
    <property type="match status" value="1"/>
</dbReference>
<dbReference type="EMBL" id="CXWD01000015">
    <property type="protein sequence ID" value="CTQ73815.1"/>
    <property type="molecule type" value="Genomic_DNA"/>
</dbReference>
<keyword evidence="1" id="KW-1133">Transmembrane helix</keyword>
<accession>A0A0M7AF93</accession>